<comment type="caution">
    <text evidence="4">The sequence shown here is derived from an EMBL/GenBank/DDBJ whole genome shotgun (WGS) entry which is preliminary data.</text>
</comment>
<dbReference type="Pfam" id="PF04023">
    <property type="entry name" value="FeoA"/>
    <property type="match status" value="1"/>
</dbReference>
<dbReference type="GO" id="GO:0046914">
    <property type="term" value="F:transition metal ion binding"/>
    <property type="evidence" value="ECO:0007669"/>
    <property type="project" value="InterPro"/>
</dbReference>
<dbReference type="PATRIC" id="fig|1353534.3.peg.4070"/>
<evidence type="ECO:0000256" key="1">
    <source>
        <dbReference type="ARBA" id="ARBA00023004"/>
    </source>
</evidence>
<dbReference type="InterPro" id="IPR007167">
    <property type="entry name" value="Fe-transptr_FeoA-like"/>
</dbReference>
<feature type="domain" description="Ferrous iron transporter FeoA-like" evidence="3">
    <location>
        <begin position="30"/>
        <end position="102"/>
    </location>
</feature>
<keyword evidence="1" id="KW-0408">Iron</keyword>
<dbReference type="RefSeq" id="WP_065080001.1">
    <property type="nucleotide sequence ID" value="NZ_LROS01000079.1"/>
</dbReference>
<evidence type="ECO:0000256" key="2">
    <source>
        <dbReference type="SAM" id="MobiDB-lite"/>
    </source>
</evidence>
<dbReference type="EMBL" id="LROS01000079">
    <property type="protein sequence ID" value="OBR89735.1"/>
    <property type="molecule type" value="Genomic_DNA"/>
</dbReference>
<organism evidence="4 5">
    <name type="scientific">Clostridium ragsdalei P11</name>
    <dbReference type="NCBI Taxonomy" id="1353534"/>
    <lineage>
        <taxon>Bacteria</taxon>
        <taxon>Bacillati</taxon>
        <taxon>Bacillota</taxon>
        <taxon>Clostridia</taxon>
        <taxon>Eubacteriales</taxon>
        <taxon>Clostridiaceae</taxon>
        <taxon>Clostridium</taxon>
    </lineage>
</organism>
<dbReference type="SUPFAM" id="SSF50037">
    <property type="entry name" value="C-terminal domain of transcriptional repressors"/>
    <property type="match status" value="1"/>
</dbReference>
<evidence type="ECO:0000259" key="3">
    <source>
        <dbReference type="SMART" id="SM00899"/>
    </source>
</evidence>
<keyword evidence="5" id="KW-1185">Reference proteome</keyword>
<evidence type="ECO:0000313" key="5">
    <source>
        <dbReference type="Proteomes" id="UP000093954"/>
    </source>
</evidence>
<proteinExistence type="predicted"/>
<dbReference type="AlphaFoldDB" id="A0A1A6AI34"/>
<name>A0A1A6AI34_9CLOT</name>
<dbReference type="InterPro" id="IPR008988">
    <property type="entry name" value="Transcriptional_repressor_C"/>
</dbReference>
<gene>
    <name evidence="4" type="ORF">CLRAG_39970</name>
</gene>
<reference evidence="4 5" key="1">
    <citation type="journal article" date="2012" name="Front. Microbiol.">
        <title>Draft Genome Sequence of the Virulent Strain 01-B526 of the Fish Pathogen Aeromonas salmonicida.</title>
        <authorList>
            <person name="Charette S.J."/>
            <person name="Brochu F."/>
            <person name="Boyle B."/>
            <person name="Filion G."/>
            <person name="Tanaka K.H."/>
            <person name="Derome N."/>
        </authorList>
    </citation>
    <scope>NUCLEOTIDE SEQUENCE [LARGE SCALE GENOMIC DNA]</scope>
    <source>
        <strain evidence="4 5">P11</strain>
    </source>
</reference>
<evidence type="ECO:0000313" key="4">
    <source>
        <dbReference type="EMBL" id="OBR89735.1"/>
    </source>
</evidence>
<sequence>MFANLSMNKLRKSKNMSESKNRLPVHKFGVNLTEIEVGKSAKVRELQGNTILIKMLKSMGIIPDTIIIKKSAILAEGPIVIEKGPMQFAVGYEMARNIIVDPI</sequence>
<feature type="region of interest" description="Disordered" evidence="2">
    <location>
        <begin position="1"/>
        <end position="20"/>
    </location>
</feature>
<dbReference type="SMART" id="SM00899">
    <property type="entry name" value="FeoA"/>
    <property type="match status" value="1"/>
</dbReference>
<dbReference type="Gene3D" id="2.30.30.90">
    <property type="match status" value="1"/>
</dbReference>
<dbReference type="InterPro" id="IPR038157">
    <property type="entry name" value="FeoA_core_dom"/>
</dbReference>
<accession>A0A1A6AI34</accession>
<dbReference type="Proteomes" id="UP000093954">
    <property type="component" value="Unassembled WGS sequence"/>
</dbReference>
<protein>
    <submittedName>
        <fullName evidence="4">FeoA domain protein</fullName>
    </submittedName>
</protein>